<keyword evidence="2" id="KW-1185">Reference proteome</keyword>
<dbReference type="EMBL" id="FSQZ01000001">
    <property type="protein sequence ID" value="SIN64090.1"/>
    <property type="molecule type" value="Genomic_DNA"/>
</dbReference>
<dbReference type="InterPro" id="IPR009367">
    <property type="entry name" value="Elm1-like"/>
</dbReference>
<proteinExistence type="predicted"/>
<comment type="caution">
    <text evidence="1">The sequence shown here is derived from an EMBL/GenBank/DDBJ whole genome shotgun (WGS) entry which is preliminary data.</text>
</comment>
<accession>A0ABY1JBN7</accession>
<name>A0ABY1JBN7_9BACT</name>
<evidence type="ECO:0008006" key="3">
    <source>
        <dbReference type="Google" id="ProtNLM"/>
    </source>
</evidence>
<dbReference type="Proteomes" id="UP000185093">
    <property type="component" value="Unassembled WGS sequence"/>
</dbReference>
<organism evidence="1 2">
    <name type="scientific">Acetomicrobium flavidum</name>
    <dbReference type="NCBI Taxonomy" id="49896"/>
    <lineage>
        <taxon>Bacteria</taxon>
        <taxon>Thermotogati</taxon>
        <taxon>Synergistota</taxon>
        <taxon>Synergistia</taxon>
        <taxon>Synergistales</taxon>
        <taxon>Acetomicrobiaceae</taxon>
        <taxon>Acetomicrobium</taxon>
    </lineage>
</organism>
<gene>
    <name evidence="1" type="ORF">SAMN05444368_0540</name>
</gene>
<protein>
    <recommendedName>
        <fullName evidence="3">Nucleoside-diphosphate sugar epimerase</fullName>
    </recommendedName>
</protein>
<dbReference type="Pfam" id="PF06258">
    <property type="entry name" value="Mito_fiss_Elm1"/>
    <property type="match status" value="1"/>
</dbReference>
<sequence>MSKSQVEGKNLKAVFIISDGIRGHVNQSRGVAHFLSELTGCRVYELEINEATTNLPEASLGHKSLSAGLKGFYLLKVLGRRLAAKDEGFIRRWLARAGALSLLDRAKNLLDASGVKQENALFLSAGSSASLYCFALARLLKCRCATIMTPSGLGVSPFDFAIVPKHDCPKPACNVYVTLGAPNMVTPQKIRSEADALSRLYPPLSHKRIGLLLGGSDGNYELTSRWVGQNLEPLFEHASDEGMDLYVTTSRRTPRDVEDMLRKMRDKYPCIRYLCIASCDPYNPVYGIFGLATHLLATEDSVSMISEAATAGFCVGVLPVERKKSLKRAVEGLCSFLISTKVLSPKRLFGVPKFVLAIDELCSLGLARWIKSASELRAFLNGNSPAKHGLQFCEAKNAARWIVSAFEEGETAR</sequence>
<evidence type="ECO:0000313" key="1">
    <source>
        <dbReference type="EMBL" id="SIN64090.1"/>
    </source>
</evidence>
<reference evidence="1 2" key="1">
    <citation type="submission" date="2016-11" db="EMBL/GenBank/DDBJ databases">
        <authorList>
            <person name="Varghese N."/>
            <person name="Submissions S."/>
        </authorList>
    </citation>
    <scope>NUCLEOTIDE SEQUENCE [LARGE SCALE GENOMIC DNA]</scope>
    <source>
        <strain evidence="1 2">DSM 20664</strain>
    </source>
</reference>
<dbReference type="RefSeq" id="WP_074199188.1">
    <property type="nucleotide sequence ID" value="NZ_FSQZ01000001.1"/>
</dbReference>
<evidence type="ECO:0000313" key="2">
    <source>
        <dbReference type="Proteomes" id="UP000185093"/>
    </source>
</evidence>